<accession>T0ZVS0</accession>
<name>T0ZVS0_9ZZZZ</name>
<dbReference type="InterPro" id="IPR014721">
    <property type="entry name" value="Ribsml_uS5_D2-typ_fold_subgr"/>
</dbReference>
<comment type="caution">
    <text evidence="6">The sequence shown here is derived from an EMBL/GenBank/DDBJ whole genome shotgun (WGS) entry which is preliminary data.</text>
</comment>
<dbReference type="EMBL" id="AUZX01010257">
    <property type="protein sequence ID" value="EQD48608.1"/>
    <property type="molecule type" value="Genomic_DNA"/>
</dbReference>
<dbReference type="Pfam" id="PF00288">
    <property type="entry name" value="GHMP_kinases_N"/>
    <property type="match status" value="1"/>
</dbReference>
<evidence type="ECO:0000259" key="5">
    <source>
        <dbReference type="Pfam" id="PF00288"/>
    </source>
</evidence>
<dbReference type="AlphaFoldDB" id="T0ZVS0"/>
<dbReference type="Gene3D" id="3.30.230.10">
    <property type="match status" value="1"/>
</dbReference>
<dbReference type="SUPFAM" id="SSF54211">
    <property type="entry name" value="Ribosomal protein S5 domain 2-like"/>
    <property type="match status" value="1"/>
</dbReference>
<dbReference type="InterPro" id="IPR006204">
    <property type="entry name" value="GHMP_kinase_N_dom"/>
</dbReference>
<reference evidence="6" key="2">
    <citation type="journal article" date="2014" name="ISME J.">
        <title>Microbial stratification in low pH oxic and suboxic macroscopic growths along an acid mine drainage.</title>
        <authorList>
            <person name="Mendez-Garcia C."/>
            <person name="Mesa V."/>
            <person name="Sprenger R.R."/>
            <person name="Richter M."/>
            <person name="Diez M.S."/>
            <person name="Solano J."/>
            <person name="Bargiela R."/>
            <person name="Golyshina O.V."/>
            <person name="Manteca A."/>
            <person name="Ramos J.L."/>
            <person name="Gallego J.R."/>
            <person name="Llorente I."/>
            <person name="Martins Dos Santos V.A."/>
            <person name="Jensen O.N."/>
            <person name="Pelaez A.I."/>
            <person name="Sanchez J."/>
            <person name="Ferrer M."/>
        </authorList>
    </citation>
    <scope>NUCLEOTIDE SEQUENCE</scope>
</reference>
<keyword evidence="2" id="KW-0547">Nucleotide-binding</keyword>
<evidence type="ECO:0000256" key="4">
    <source>
        <dbReference type="ARBA" id="ARBA00022840"/>
    </source>
</evidence>
<evidence type="ECO:0000313" key="6">
    <source>
        <dbReference type="EMBL" id="EQD48608.1"/>
    </source>
</evidence>
<keyword evidence="4" id="KW-0067">ATP-binding</keyword>
<dbReference type="PANTHER" id="PTHR43527">
    <property type="entry name" value="4-DIPHOSPHOCYTIDYL-2-C-METHYL-D-ERYTHRITOL KINASE, CHLOROPLASTIC"/>
    <property type="match status" value="1"/>
</dbReference>
<dbReference type="GO" id="GO:0005524">
    <property type="term" value="F:ATP binding"/>
    <property type="evidence" value="ECO:0007669"/>
    <property type="project" value="UniProtKB-KW"/>
</dbReference>
<reference evidence="6" key="1">
    <citation type="submission" date="2013-08" db="EMBL/GenBank/DDBJ databases">
        <authorList>
            <person name="Mendez C."/>
            <person name="Richter M."/>
            <person name="Ferrer M."/>
            <person name="Sanchez J."/>
        </authorList>
    </citation>
    <scope>NUCLEOTIDE SEQUENCE</scope>
</reference>
<organism evidence="6">
    <name type="scientific">mine drainage metagenome</name>
    <dbReference type="NCBI Taxonomy" id="410659"/>
    <lineage>
        <taxon>unclassified sequences</taxon>
        <taxon>metagenomes</taxon>
        <taxon>ecological metagenomes</taxon>
    </lineage>
</organism>
<sequence>MDFGDTLDCEVLDSGRIERAEMIPGVPEVQDLTLKAARLLQEQAGVRLGARLRLHKRIPIGGGLGGGSSDAATTLLV</sequence>
<gene>
    <name evidence="6" type="ORF">B1A_13977</name>
</gene>
<evidence type="ECO:0000256" key="3">
    <source>
        <dbReference type="ARBA" id="ARBA00022777"/>
    </source>
</evidence>
<proteinExistence type="predicted"/>
<dbReference type="GO" id="GO:0050515">
    <property type="term" value="F:4-(cytidine 5'-diphospho)-2-C-methyl-D-erythritol kinase activity"/>
    <property type="evidence" value="ECO:0007669"/>
    <property type="project" value="TreeGrafter"/>
</dbReference>
<keyword evidence="1" id="KW-0808">Transferase</keyword>
<evidence type="ECO:0000256" key="2">
    <source>
        <dbReference type="ARBA" id="ARBA00022741"/>
    </source>
</evidence>
<dbReference type="InterPro" id="IPR020568">
    <property type="entry name" value="Ribosomal_Su5_D2-typ_SF"/>
</dbReference>
<keyword evidence="3 6" id="KW-0418">Kinase</keyword>
<feature type="domain" description="GHMP kinase N-terminal" evidence="5">
    <location>
        <begin position="32"/>
        <end position="76"/>
    </location>
</feature>
<protein>
    <submittedName>
        <fullName evidence="6">4-diphosphocytidyl-2C-methyl-D-erythritol kinase</fullName>
    </submittedName>
</protein>
<evidence type="ECO:0000256" key="1">
    <source>
        <dbReference type="ARBA" id="ARBA00022679"/>
    </source>
</evidence>
<dbReference type="PANTHER" id="PTHR43527:SF2">
    <property type="entry name" value="4-DIPHOSPHOCYTIDYL-2-C-METHYL-D-ERYTHRITOL KINASE, CHLOROPLASTIC"/>
    <property type="match status" value="1"/>
</dbReference>